<evidence type="ECO:0000259" key="2">
    <source>
        <dbReference type="PROSITE" id="PS50943"/>
    </source>
</evidence>
<keyword evidence="4" id="KW-1185">Reference proteome</keyword>
<name>A0A0R1KDA9_9LACO</name>
<dbReference type="PROSITE" id="PS50943">
    <property type="entry name" value="HTH_CROC1"/>
    <property type="match status" value="1"/>
</dbReference>
<evidence type="ECO:0000313" key="3">
    <source>
        <dbReference type="EMBL" id="KRK79491.1"/>
    </source>
</evidence>
<gene>
    <name evidence="3" type="ORF">FD03_GL000624</name>
</gene>
<proteinExistence type="predicted"/>
<dbReference type="eggNOG" id="COG1396">
    <property type="taxonomic scope" value="Bacteria"/>
</dbReference>
<dbReference type="Pfam" id="PF01381">
    <property type="entry name" value="HTH_3"/>
    <property type="match status" value="1"/>
</dbReference>
<dbReference type="AlphaFoldDB" id="A0A0R1KDA9"/>
<organism evidence="3 4">
    <name type="scientific">Companilactobacillus nodensis DSM 19682 = JCM 14932 = NBRC 107160</name>
    <dbReference type="NCBI Taxonomy" id="1423775"/>
    <lineage>
        <taxon>Bacteria</taxon>
        <taxon>Bacillati</taxon>
        <taxon>Bacillota</taxon>
        <taxon>Bacilli</taxon>
        <taxon>Lactobacillales</taxon>
        <taxon>Lactobacillaceae</taxon>
        <taxon>Companilactobacillus</taxon>
    </lineage>
</organism>
<dbReference type="SUPFAM" id="SSF47413">
    <property type="entry name" value="lambda repressor-like DNA-binding domains"/>
    <property type="match status" value="1"/>
</dbReference>
<evidence type="ECO:0000313" key="4">
    <source>
        <dbReference type="Proteomes" id="UP000051248"/>
    </source>
</evidence>
<dbReference type="GO" id="GO:0003677">
    <property type="term" value="F:DNA binding"/>
    <property type="evidence" value="ECO:0007669"/>
    <property type="project" value="UniProtKB-KW"/>
</dbReference>
<dbReference type="EMBL" id="AZDZ01000014">
    <property type="protein sequence ID" value="KRK79491.1"/>
    <property type="molecule type" value="Genomic_DNA"/>
</dbReference>
<evidence type="ECO:0000256" key="1">
    <source>
        <dbReference type="ARBA" id="ARBA00023125"/>
    </source>
</evidence>
<dbReference type="STRING" id="1423775.FD03_GL000624"/>
<reference evidence="3 4" key="1">
    <citation type="journal article" date="2015" name="Genome Announc.">
        <title>Expanding the biotechnology potential of lactobacilli through comparative genomics of 213 strains and associated genera.</title>
        <authorList>
            <person name="Sun Z."/>
            <person name="Harris H.M."/>
            <person name="McCann A."/>
            <person name="Guo C."/>
            <person name="Argimon S."/>
            <person name="Zhang W."/>
            <person name="Yang X."/>
            <person name="Jeffery I.B."/>
            <person name="Cooney J.C."/>
            <person name="Kagawa T.F."/>
            <person name="Liu W."/>
            <person name="Song Y."/>
            <person name="Salvetti E."/>
            <person name="Wrobel A."/>
            <person name="Rasinkangas P."/>
            <person name="Parkhill J."/>
            <person name="Rea M.C."/>
            <person name="O'Sullivan O."/>
            <person name="Ritari J."/>
            <person name="Douillard F.P."/>
            <person name="Paul Ross R."/>
            <person name="Yang R."/>
            <person name="Briner A.E."/>
            <person name="Felis G.E."/>
            <person name="de Vos W.M."/>
            <person name="Barrangou R."/>
            <person name="Klaenhammer T.R."/>
            <person name="Caufield P.W."/>
            <person name="Cui Y."/>
            <person name="Zhang H."/>
            <person name="O'Toole P.W."/>
        </authorList>
    </citation>
    <scope>NUCLEOTIDE SEQUENCE [LARGE SCALE GENOMIC DNA]</scope>
    <source>
        <strain evidence="3 4">DSM 19682</strain>
    </source>
</reference>
<sequence>MLKGGDMMPLEQMMTLKALRVRKGLTQNDVANIMGVNRMTIIKWEKDAGNMPIKYMSRFSELYKYPMNAIFFGNVISFRDKLNVEEGRK</sequence>
<dbReference type="Gene3D" id="1.10.260.40">
    <property type="entry name" value="lambda repressor-like DNA-binding domains"/>
    <property type="match status" value="1"/>
</dbReference>
<dbReference type="PANTHER" id="PTHR46558">
    <property type="entry name" value="TRACRIPTIONAL REGULATORY PROTEIN-RELATED-RELATED"/>
    <property type="match status" value="1"/>
</dbReference>
<dbReference type="PANTHER" id="PTHR46558:SF4">
    <property type="entry name" value="DNA-BIDING PHAGE PROTEIN"/>
    <property type="match status" value="1"/>
</dbReference>
<protein>
    <recommendedName>
        <fullName evidence="2">HTH cro/C1-type domain-containing protein</fullName>
    </recommendedName>
</protein>
<accession>A0A0R1KDA9</accession>
<dbReference type="InterPro" id="IPR001387">
    <property type="entry name" value="Cro/C1-type_HTH"/>
</dbReference>
<dbReference type="InterPro" id="IPR010982">
    <property type="entry name" value="Lambda_DNA-bd_dom_sf"/>
</dbReference>
<dbReference type="OrthoDB" id="1798756at2"/>
<comment type="caution">
    <text evidence="3">The sequence shown here is derived from an EMBL/GenBank/DDBJ whole genome shotgun (WGS) entry which is preliminary data.</text>
</comment>
<dbReference type="PATRIC" id="fig|1423775.4.peg.637"/>
<keyword evidence="1" id="KW-0238">DNA-binding</keyword>
<dbReference type="SMART" id="SM00530">
    <property type="entry name" value="HTH_XRE"/>
    <property type="match status" value="1"/>
</dbReference>
<feature type="domain" description="HTH cro/C1-type" evidence="2">
    <location>
        <begin position="16"/>
        <end position="70"/>
    </location>
</feature>
<dbReference type="Proteomes" id="UP000051248">
    <property type="component" value="Unassembled WGS sequence"/>
</dbReference>
<dbReference type="CDD" id="cd00093">
    <property type="entry name" value="HTH_XRE"/>
    <property type="match status" value="1"/>
</dbReference>